<evidence type="ECO:0000313" key="3">
    <source>
        <dbReference type="Proteomes" id="UP000267821"/>
    </source>
</evidence>
<feature type="region of interest" description="Disordered" evidence="1">
    <location>
        <begin position="249"/>
        <end position="289"/>
    </location>
</feature>
<evidence type="ECO:0000256" key="1">
    <source>
        <dbReference type="SAM" id="MobiDB-lite"/>
    </source>
</evidence>
<proteinExistence type="predicted"/>
<protein>
    <submittedName>
        <fullName evidence="2">Uncharacterized protein</fullName>
    </submittedName>
</protein>
<keyword evidence="3" id="KW-1185">Reference proteome</keyword>
<dbReference type="Proteomes" id="UP000267821">
    <property type="component" value="Unassembled WGS sequence"/>
</dbReference>
<feature type="compositionally biased region" description="Basic and acidic residues" evidence="1">
    <location>
        <begin position="25"/>
        <end position="44"/>
    </location>
</feature>
<organism evidence="2 3">
    <name type="scientific">Terfezia boudieri ATCC MYA-4762</name>
    <dbReference type="NCBI Taxonomy" id="1051890"/>
    <lineage>
        <taxon>Eukaryota</taxon>
        <taxon>Fungi</taxon>
        <taxon>Dikarya</taxon>
        <taxon>Ascomycota</taxon>
        <taxon>Pezizomycotina</taxon>
        <taxon>Pezizomycetes</taxon>
        <taxon>Pezizales</taxon>
        <taxon>Pezizaceae</taxon>
        <taxon>Terfezia</taxon>
    </lineage>
</organism>
<feature type="compositionally biased region" description="Polar residues" evidence="1">
    <location>
        <begin position="82"/>
        <end position="91"/>
    </location>
</feature>
<reference evidence="2 3" key="1">
    <citation type="journal article" date="2018" name="Nat. Ecol. Evol.">
        <title>Pezizomycetes genomes reveal the molecular basis of ectomycorrhizal truffle lifestyle.</title>
        <authorList>
            <person name="Murat C."/>
            <person name="Payen T."/>
            <person name="Noel B."/>
            <person name="Kuo A."/>
            <person name="Morin E."/>
            <person name="Chen J."/>
            <person name="Kohler A."/>
            <person name="Krizsan K."/>
            <person name="Balestrini R."/>
            <person name="Da Silva C."/>
            <person name="Montanini B."/>
            <person name="Hainaut M."/>
            <person name="Levati E."/>
            <person name="Barry K.W."/>
            <person name="Belfiori B."/>
            <person name="Cichocki N."/>
            <person name="Clum A."/>
            <person name="Dockter R.B."/>
            <person name="Fauchery L."/>
            <person name="Guy J."/>
            <person name="Iotti M."/>
            <person name="Le Tacon F."/>
            <person name="Lindquist E.A."/>
            <person name="Lipzen A."/>
            <person name="Malagnac F."/>
            <person name="Mello A."/>
            <person name="Molinier V."/>
            <person name="Miyauchi S."/>
            <person name="Poulain J."/>
            <person name="Riccioni C."/>
            <person name="Rubini A."/>
            <person name="Sitrit Y."/>
            <person name="Splivallo R."/>
            <person name="Traeger S."/>
            <person name="Wang M."/>
            <person name="Zifcakova L."/>
            <person name="Wipf D."/>
            <person name="Zambonelli A."/>
            <person name="Paolocci F."/>
            <person name="Nowrousian M."/>
            <person name="Ottonello S."/>
            <person name="Baldrian P."/>
            <person name="Spatafora J.W."/>
            <person name="Henrissat B."/>
            <person name="Nagy L.G."/>
            <person name="Aury J.M."/>
            <person name="Wincker P."/>
            <person name="Grigoriev I.V."/>
            <person name="Bonfante P."/>
            <person name="Martin F.M."/>
        </authorList>
    </citation>
    <scope>NUCLEOTIDE SEQUENCE [LARGE SCALE GENOMIC DNA]</scope>
    <source>
        <strain evidence="2 3">ATCC MYA-4762</strain>
    </source>
</reference>
<feature type="compositionally biased region" description="Low complexity" evidence="1">
    <location>
        <begin position="158"/>
        <end position="168"/>
    </location>
</feature>
<accession>A0A3N4LC96</accession>
<gene>
    <name evidence="2" type="ORF">L211DRAFT_854282</name>
</gene>
<feature type="compositionally biased region" description="Polar residues" evidence="1">
    <location>
        <begin position="1"/>
        <end position="15"/>
    </location>
</feature>
<feature type="region of interest" description="Disordered" evidence="1">
    <location>
        <begin position="1"/>
        <end position="91"/>
    </location>
</feature>
<dbReference type="InParanoid" id="A0A3N4LC96"/>
<dbReference type="EMBL" id="ML121653">
    <property type="protein sequence ID" value="RPB18271.1"/>
    <property type="molecule type" value="Genomic_DNA"/>
</dbReference>
<dbReference type="AlphaFoldDB" id="A0A3N4LC96"/>
<feature type="region of interest" description="Disordered" evidence="1">
    <location>
        <begin position="149"/>
        <end position="177"/>
    </location>
</feature>
<evidence type="ECO:0000313" key="2">
    <source>
        <dbReference type="EMBL" id="RPB18271.1"/>
    </source>
</evidence>
<dbReference type="OrthoDB" id="10326436at2759"/>
<name>A0A3N4LC96_9PEZI</name>
<sequence length="627" mass="70055">MTRQTPTTSEQQSRVLSPPPPPHNPRVDRDSPNSESDSQHHPESYPDSDSQRQPPGSTSSKRQRPATTSKPSQASRKRKATELQNELSSQVHQYLSENDPSLWSLEHLKTVIGKKYPAKQKWYLLTQLEEICRTSPDSSEAGAARRLLRTLNPRKNSEAGGSSLAASEPRMVPGHEAHHTEAQWLTHSDFQNFSAPMATFSIASNAPSASTVIYAQKSTINTSPVFASSLTEVLDIPSAAVVHSSHNCKASADRPAASDTTLTYGNPVTPTRGNTPSHALAGSPSLSQSSRADYGPYEIADFLCIYPNLHTKFPLHTDTRDTTLEDLLRNYLLDPGNASLVKENILLQAGFIDIASRPPQLLSSKEYAIVKAALRSNSDSHIVAHCVEKCFSNCSSYESFIDARNKFSCRECKYHPLFQQATSAVIHTVHFLLNTAILSPLPLEGNFDVLWSSIIDHAFISPYGVLHRKEKTSSLSPDKFDGLYIGGRVEPQEWLVIEVARSWGHGLKQTLDRQKLIEHCLRILAYRRWYLGFRTDLRGNELIRWLSRFPMWGVLCQGLGIEIVRFSWLSRGVGVVTTFASRFPEHMTRLESLWRILEEVHVAALEVKECVREWDELHGAMAGNRST</sequence>
<feature type="compositionally biased region" description="Polar residues" evidence="1">
    <location>
        <begin position="47"/>
        <end position="74"/>
    </location>
</feature>
<feature type="compositionally biased region" description="Polar residues" evidence="1">
    <location>
        <begin position="258"/>
        <end position="277"/>
    </location>
</feature>